<dbReference type="EMBL" id="BSXU01004984">
    <property type="protein sequence ID" value="GMG49430.1"/>
    <property type="molecule type" value="Genomic_DNA"/>
</dbReference>
<dbReference type="AlphaFoldDB" id="A0A9W6Z3E6"/>
<evidence type="ECO:0000313" key="3">
    <source>
        <dbReference type="Proteomes" id="UP001165063"/>
    </source>
</evidence>
<accession>A0A9W6Z3E6</accession>
<protein>
    <submittedName>
        <fullName evidence="2">Unnamed protein product</fullName>
    </submittedName>
</protein>
<proteinExistence type="predicted"/>
<name>A0A9W6Z3E6_AMBMO</name>
<organism evidence="2 3">
    <name type="scientific">Ambrosiozyma monospora</name>
    <name type="common">Yeast</name>
    <name type="synonym">Endomycopsis monosporus</name>
    <dbReference type="NCBI Taxonomy" id="43982"/>
    <lineage>
        <taxon>Eukaryota</taxon>
        <taxon>Fungi</taxon>
        <taxon>Dikarya</taxon>
        <taxon>Ascomycota</taxon>
        <taxon>Saccharomycotina</taxon>
        <taxon>Pichiomycetes</taxon>
        <taxon>Pichiales</taxon>
        <taxon>Pichiaceae</taxon>
        <taxon>Ambrosiozyma</taxon>
    </lineage>
</organism>
<feature type="compositionally biased region" description="Basic and acidic residues" evidence="1">
    <location>
        <begin position="71"/>
        <end position="85"/>
    </location>
</feature>
<keyword evidence="3" id="KW-1185">Reference proteome</keyword>
<dbReference type="Proteomes" id="UP001165063">
    <property type="component" value="Unassembled WGS sequence"/>
</dbReference>
<evidence type="ECO:0000313" key="2">
    <source>
        <dbReference type="EMBL" id="GMG49430.1"/>
    </source>
</evidence>
<comment type="caution">
    <text evidence="2">The sequence shown here is derived from an EMBL/GenBank/DDBJ whole genome shotgun (WGS) entry which is preliminary data.</text>
</comment>
<sequence length="91" mass="10365">MENPNATSIDINTIAKMNHVDLSKSEEVLESALNRAKEYARLVGADGPKKRVKPVRQAAVGQKKKKFRYLSKTERKAKNLKERKSSAKRRK</sequence>
<gene>
    <name evidence="2" type="ORF">Amon01_000710700</name>
</gene>
<reference evidence="2" key="1">
    <citation type="submission" date="2023-04" db="EMBL/GenBank/DDBJ databases">
        <title>Ambrosiozyma monospora NBRC 1965.</title>
        <authorList>
            <person name="Ichikawa N."/>
            <person name="Sato H."/>
            <person name="Tonouchi N."/>
        </authorList>
    </citation>
    <scope>NUCLEOTIDE SEQUENCE</scope>
    <source>
        <strain evidence="2">NBRC 1965</strain>
    </source>
</reference>
<evidence type="ECO:0000256" key="1">
    <source>
        <dbReference type="SAM" id="MobiDB-lite"/>
    </source>
</evidence>
<feature type="region of interest" description="Disordered" evidence="1">
    <location>
        <begin position="53"/>
        <end position="91"/>
    </location>
</feature>
<dbReference type="OrthoDB" id="551633at2759"/>